<reference evidence="6 7" key="1">
    <citation type="journal article" date="2023" name="Proc. Natl. Acad. Sci. U.S.A.">
        <title>A global phylogenomic analysis of the shiitake genus Lentinula.</title>
        <authorList>
            <person name="Sierra-Patev S."/>
            <person name="Min B."/>
            <person name="Naranjo-Ortiz M."/>
            <person name="Looney B."/>
            <person name="Konkel Z."/>
            <person name="Slot J.C."/>
            <person name="Sakamoto Y."/>
            <person name="Steenwyk J.L."/>
            <person name="Rokas A."/>
            <person name="Carro J."/>
            <person name="Camarero S."/>
            <person name="Ferreira P."/>
            <person name="Molpeceres G."/>
            <person name="Ruiz-Duenas F.J."/>
            <person name="Serrano A."/>
            <person name="Henrissat B."/>
            <person name="Drula E."/>
            <person name="Hughes K.W."/>
            <person name="Mata J.L."/>
            <person name="Ishikawa N.K."/>
            <person name="Vargas-Isla R."/>
            <person name="Ushijima S."/>
            <person name="Smith C.A."/>
            <person name="Donoghue J."/>
            <person name="Ahrendt S."/>
            <person name="Andreopoulos W."/>
            <person name="He G."/>
            <person name="LaButti K."/>
            <person name="Lipzen A."/>
            <person name="Ng V."/>
            <person name="Riley R."/>
            <person name="Sandor L."/>
            <person name="Barry K."/>
            <person name="Martinez A.T."/>
            <person name="Xiao Y."/>
            <person name="Gibbons J.G."/>
            <person name="Terashima K."/>
            <person name="Grigoriev I.V."/>
            <person name="Hibbett D."/>
        </authorList>
    </citation>
    <scope>NUCLEOTIDE SEQUENCE [LARGE SCALE GENOMIC DNA]</scope>
    <source>
        <strain evidence="6 7">TFB7810</strain>
    </source>
</reference>
<name>A0A9W8PAJ0_9AGAR</name>
<keyword evidence="7" id="KW-1185">Reference proteome</keyword>
<feature type="region of interest" description="Disordered" evidence="4">
    <location>
        <begin position="450"/>
        <end position="608"/>
    </location>
</feature>
<feature type="compositionally biased region" description="Low complexity" evidence="4">
    <location>
        <begin position="543"/>
        <end position="553"/>
    </location>
</feature>
<feature type="zinc finger region" description="C3H1-type" evidence="3">
    <location>
        <begin position="10"/>
        <end position="38"/>
    </location>
</feature>
<gene>
    <name evidence="6" type="ORF">DFH05DRAFT_57321</name>
</gene>
<dbReference type="PANTHER" id="PTHR11638:SF89">
    <property type="entry name" value="AAA+ ATPASE DOMAIN-CONTAINING PROTEIN"/>
    <property type="match status" value="1"/>
</dbReference>
<evidence type="ECO:0000256" key="4">
    <source>
        <dbReference type="SAM" id="MobiDB-lite"/>
    </source>
</evidence>
<evidence type="ECO:0000313" key="6">
    <source>
        <dbReference type="EMBL" id="KAJ3750243.1"/>
    </source>
</evidence>
<feature type="region of interest" description="Disordered" evidence="4">
    <location>
        <begin position="402"/>
        <end position="437"/>
    </location>
</feature>
<organism evidence="6 7">
    <name type="scientific">Lentinula detonsa</name>
    <dbReference type="NCBI Taxonomy" id="2804962"/>
    <lineage>
        <taxon>Eukaryota</taxon>
        <taxon>Fungi</taxon>
        <taxon>Dikarya</taxon>
        <taxon>Basidiomycota</taxon>
        <taxon>Agaricomycotina</taxon>
        <taxon>Agaricomycetes</taxon>
        <taxon>Agaricomycetidae</taxon>
        <taxon>Agaricales</taxon>
        <taxon>Marasmiineae</taxon>
        <taxon>Omphalotaceae</taxon>
        <taxon>Lentinula</taxon>
    </lineage>
</organism>
<keyword evidence="3" id="KW-0863">Zinc-finger</keyword>
<keyword evidence="3" id="KW-0862">Zinc</keyword>
<evidence type="ECO:0000259" key="5">
    <source>
        <dbReference type="PROSITE" id="PS50103"/>
    </source>
</evidence>
<proteinExistence type="predicted"/>
<dbReference type="Pfam" id="PF07728">
    <property type="entry name" value="AAA_5"/>
    <property type="match status" value="1"/>
</dbReference>
<feature type="region of interest" description="Disordered" evidence="4">
    <location>
        <begin position="136"/>
        <end position="162"/>
    </location>
</feature>
<keyword evidence="1" id="KW-0547">Nucleotide-binding</keyword>
<dbReference type="PANTHER" id="PTHR11638">
    <property type="entry name" value="ATP-DEPENDENT CLP PROTEASE"/>
    <property type="match status" value="1"/>
</dbReference>
<comment type="caution">
    <text evidence="6">The sequence shown here is derived from an EMBL/GenBank/DDBJ whole genome shotgun (WGS) entry which is preliminary data.</text>
</comment>
<sequence>MAVTVDPYWRVKTKPCEFYRKGRCLFGEDRCNFLHVMNDWNSDESTFIESRLLQAAPAVKILPETPPSASFHFVRSPPRSPRTTNLLLALKGVIRDEEEEEFVDDLSFEAVDEEDDDSLRTTRQTLRQFDTNVIGSEFHDPLPTVDNESERTPPSPAHSGLLSPVEFSDLQLKHFSILHPNSHSRNPSLDPGFYDSVGTPNSQWVSPSPMALSPPRSPAMSSTFELLASPFGSPSSRLIANPGAGILSPRLGVFTPRVVIPPSPLASTLDVSEEDHQRVALDLDLDSPTEYYQKKKDAERSSQLALSQEQETLVDEFDEEMDGDGEYTDALTARWDTDDQDTVRPFFLAPAPPPRSKFKPASSHVQTAEHSDHIFENENAQVQEEVEEALHRRSASPLDYFRTPETVRPAPEFSPEEVEADSTAHVPVTPSPLRLDDDDETAQLAYLTGSPQEHDDDDEVHHSPEEDDTINSLYDVYSDIDSESERAEEEEDDDEAQLDDDEDVCVSRAFSSHTSRVSALSPPVSAIQSPSTALPHDYPRVFTSPPKDPSSSSTPPPTARVFTPPVHAPHTPPANSPQPLTSVLTDNEEHDDQSMPLPGFTASGRRSVKLRPLRLSTIAIASAPMPIVASSASSASEDSFPAEPSSKPSPDPSSSTKSFSNNSRLSLASTSVLSASASTSEYALSNNPLLSSSLSASLVYHEQRHVSLDPTIPSSSPLSAPLAVTSGHPMGTPPTSAPMSSSQIPSSQKRSSIYYIRDETNETRGSPSNMSGTQGPKSAPLTRPPTWEKKDSIKSGSVQSFGTSRSASRRLSRTAISETRERVRRSQTPNQLSPVTSQHSSATSLSVPPLAHTGSSENASAPRYASPSSAHGPGASPAGSSHHSRPNTPRPALLFAIASDDPTQVGRVLEHGDGDAKGASNANDAIGPQAQSALEFTLENEGLKNKLGIVKKLLGYGADPSKAKLNDSKTIDEAALDPATKYYLDRADTATTRRIDALMERSVFRPLVRMRYGIIGQDRALEQLFRVLSIHSEKISKSPVVVFLCGPSGHGKSMLAHQFGLLLEVPIHTVNMTTLRSADDIWRSYSISSDEDATPCTLVEFLANNEGKRCVVVLDEIEKTERKALWSLLVPWELGRCTFEANSRTIDVRNVIWVGTSNIGNDLVLDYHKSLQRPEETLSRNEYVELMGTLRPHVSDQLGASVLSRVSAILPFVPFTTAEKRALASEFLQESAAEHLVQGLSREQREKVVEDSLKDFVPSEGARSLYRAVSNLIIDAMDL</sequence>
<dbReference type="InterPro" id="IPR000571">
    <property type="entry name" value="Znf_CCCH"/>
</dbReference>
<dbReference type="SUPFAM" id="SSF52540">
    <property type="entry name" value="P-loop containing nucleoside triphosphate hydrolases"/>
    <property type="match status" value="1"/>
</dbReference>
<feature type="region of interest" description="Disordered" evidence="4">
    <location>
        <begin position="708"/>
        <end position="890"/>
    </location>
</feature>
<feature type="region of interest" description="Disordered" evidence="4">
    <location>
        <begin position="628"/>
        <end position="662"/>
    </location>
</feature>
<dbReference type="InterPro" id="IPR027417">
    <property type="entry name" value="P-loop_NTPase"/>
</dbReference>
<evidence type="ECO:0000313" key="7">
    <source>
        <dbReference type="Proteomes" id="UP001142393"/>
    </source>
</evidence>
<feature type="compositionally biased region" description="Low complexity" evidence="4">
    <location>
        <begin position="859"/>
        <end position="881"/>
    </location>
</feature>
<feature type="compositionally biased region" description="Polar residues" evidence="4">
    <location>
        <begin position="763"/>
        <end position="776"/>
    </location>
</feature>
<protein>
    <recommendedName>
        <fullName evidence="5">C3H1-type domain-containing protein</fullName>
    </recommendedName>
</protein>
<feature type="compositionally biased region" description="Polar residues" evidence="4">
    <location>
        <begin position="826"/>
        <end position="846"/>
    </location>
</feature>
<dbReference type="InterPro" id="IPR003593">
    <property type="entry name" value="AAA+_ATPase"/>
</dbReference>
<dbReference type="GO" id="GO:0016887">
    <property type="term" value="F:ATP hydrolysis activity"/>
    <property type="evidence" value="ECO:0007669"/>
    <property type="project" value="InterPro"/>
</dbReference>
<dbReference type="GO" id="GO:0005524">
    <property type="term" value="F:ATP binding"/>
    <property type="evidence" value="ECO:0007669"/>
    <property type="project" value="UniProtKB-KW"/>
</dbReference>
<dbReference type="AlphaFoldDB" id="A0A9W8PAJ0"/>
<dbReference type="InterPro" id="IPR050130">
    <property type="entry name" value="ClpA_ClpB"/>
</dbReference>
<dbReference type="GO" id="GO:0008270">
    <property type="term" value="F:zinc ion binding"/>
    <property type="evidence" value="ECO:0007669"/>
    <property type="project" value="UniProtKB-KW"/>
</dbReference>
<dbReference type="InterPro" id="IPR011704">
    <property type="entry name" value="ATPase_dyneun-rel_AAA"/>
</dbReference>
<evidence type="ECO:0000256" key="2">
    <source>
        <dbReference type="ARBA" id="ARBA00022840"/>
    </source>
</evidence>
<dbReference type="GO" id="GO:0034605">
    <property type="term" value="P:cellular response to heat"/>
    <property type="evidence" value="ECO:0007669"/>
    <property type="project" value="TreeGrafter"/>
</dbReference>
<dbReference type="SMART" id="SM00356">
    <property type="entry name" value="ZnF_C3H1"/>
    <property type="match status" value="1"/>
</dbReference>
<evidence type="ECO:0000256" key="3">
    <source>
        <dbReference type="PROSITE-ProRule" id="PRU00723"/>
    </source>
</evidence>
<dbReference type="GO" id="GO:0005737">
    <property type="term" value="C:cytoplasm"/>
    <property type="evidence" value="ECO:0007669"/>
    <property type="project" value="TreeGrafter"/>
</dbReference>
<dbReference type="SMART" id="SM00382">
    <property type="entry name" value="AAA"/>
    <property type="match status" value="1"/>
</dbReference>
<dbReference type="CDD" id="cd00009">
    <property type="entry name" value="AAA"/>
    <property type="match status" value="1"/>
</dbReference>
<keyword evidence="3" id="KW-0479">Metal-binding</keyword>
<dbReference type="PROSITE" id="PS50103">
    <property type="entry name" value="ZF_C3H1"/>
    <property type="match status" value="1"/>
</dbReference>
<keyword evidence="2" id="KW-0067">ATP-binding</keyword>
<feature type="compositionally biased region" description="Low complexity" evidence="4">
    <location>
        <begin position="737"/>
        <end position="753"/>
    </location>
</feature>
<feature type="compositionally biased region" description="Low complexity" evidence="4">
    <location>
        <begin position="713"/>
        <end position="723"/>
    </location>
</feature>
<feature type="compositionally biased region" description="Pro residues" evidence="4">
    <location>
        <begin position="566"/>
        <end position="576"/>
    </location>
</feature>
<accession>A0A9W8PAJ0</accession>
<feature type="compositionally biased region" description="Polar residues" evidence="4">
    <location>
        <begin position="509"/>
        <end position="518"/>
    </location>
</feature>
<dbReference type="Proteomes" id="UP001142393">
    <property type="component" value="Unassembled WGS sequence"/>
</dbReference>
<evidence type="ECO:0000256" key="1">
    <source>
        <dbReference type="ARBA" id="ARBA00022741"/>
    </source>
</evidence>
<feature type="compositionally biased region" description="Acidic residues" evidence="4">
    <location>
        <begin position="478"/>
        <end position="504"/>
    </location>
</feature>
<feature type="domain" description="C3H1-type" evidence="5">
    <location>
        <begin position="10"/>
        <end position="38"/>
    </location>
</feature>
<dbReference type="Gene3D" id="3.40.50.300">
    <property type="entry name" value="P-loop containing nucleotide triphosphate hydrolases"/>
    <property type="match status" value="1"/>
</dbReference>
<dbReference type="EMBL" id="JANVFU010000001">
    <property type="protein sequence ID" value="KAJ3750243.1"/>
    <property type="molecule type" value="Genomic_DNA"/>
</dbReference>